<dbReference type="PROSITE" id="PS00041">
    <property type="entry name" value="HTH_ARAC_FAMILY_1"/>
    <property type="match status" value="1"/>
</dbReference>
<dbReference type="InterPro" id="IPR018060">
    <property type="entry name" value="HTH_AraC"/>
</dbReference>
<dbReference type="InterPro" id="IPR009057">
    <property type="entry name" value="Homeodomain-like_sf"/>
</dbReference>
<feature type="domain" description="HTH araC/xylS-type" evidence="4">
    <location>
        <begin position="171"/>
        <end position="269"/>
    </location>
</feature>
<dbReference type="PANTHER" id="PTHR43280:SF2">
    <property type="entry name" value="HTH-TYPE TRANSCRIPTIONAL REGULATOR EXSA"/>
    <property type="match status" value="1"/>
</dbReference>
<dbReference type="PROSITE" id="PS01124">
    <property type="entry name" value="HTH_ARAC_FAMILY_2"/>
    <property type="match status" value="1"/>
</dbReference>
<keyword evidence="1" id="KW-0805">Transcription regulation</keyword>
<dbReference type="Pfam" id="PF12833">
    <property type="entry name" value="HTH_18"/>
    <property type="match status" value="1"/>
</dbReference>
<evidence type="ECO:0000259" key="4">
    <source>
        <dbReference type="PROSITE" id="PS01124"/>
    </source>
</evidence>
<dbReference type="InterPro" id="IPR020449">
    <property type="entry name" value="Tscrpt_reg_AraC-type_HTH"/>
</dbReference>
<evidence type="ECO:0000313" key="5">
    <source>
        <dbReference type="EMBL" id="MDZ5474046.1"/>
    </source>
</evidence>
<protein>
    <submittedName>
        <fullName evidence="5">AraC family transcriptional regulator</fullName>
    </submittedName>
</protein>
<keyword evidence="2" id="KW-0238">DNA-binding</keyword>
<organism evidence="5 6">
    <name type="scientific">Robertmurraya mangrovi</name>
    <dbReference type="NCBI Taxonomy" id="3098077"/>
    <lineage>
        <taxon>Bacteria</taxon>
        <taxon>Bacillati</taxon>
        <taxon>Bacillota</taxon>
        <taxon>Bacilli</taxon>
        <taxon>Bacillales</taxon>
        <taxon>Bacillaceae</taxon>
        <taxon>Robertmurraya</taxon>
    </lineage>
</organism>
<accession>A0ABU5J3Y0</accession>
<evidence type="ECO:0000256" key="2">
    <source>
        <dbReference type="ARBA" id="ARBA00023125"/>
    </source>
</evidence>
<sequence>MKLLSVNLPQSSLSIYQLNENTADEFHDHGPFYQISIPLLGEPFMEFHGETRKLEERAVTMVGEEHRNYANHEKIKLLLISLNQELLTDVLADKTGFSNKIEFAKWGQNSSEHLKRLGKKIIKMISEDSLEDMELSEVEWELASLLLTIQEGTHSTIWEKDRAILGNPALQKIITFIHQNYQEKVSNKELASQFQISQMHLYRLFQEHLGMTPNEYIRETRLKNATSLLQKSKKDITTISLDSGFGSLSSFERSFKKKYGVTPKEFRSKT</sequence>
<reference evidence="5 6" key="1">
    <citation type="submission" date="2023-11" db="EMBL/GenBank/DDBJ databases">
        <title>Bacillus jintuensis, isolated from a mudflat on the Beibu Gulf coast.</title>
        <authorList>
            <person name="Li M."/>
        </authorList>
    </citation>
    <scope>NUCLEOTIDE SEQUENCE [LARGE SCALE GENOMIC DNA]</scope>
    <source>
        <strain evidence="5 6">31A1R</strain>
    </source>
</reference>
<dbReference type="PANTHER" id="PTHR43280">
    <property type="entry name" value="ARAC-FAMILY TRANSCRIPTIONAL REGULATOR"/>
    <property type="match status" value="1"/>
</dbReference>
<dbReference type="EMBL" id="JAXOFX010000019">
    <property type="protein sequence ID" value="MDZ5474046.1"/>
    <property type="molecule type" value="Genomic_DNA"/>
</dbReference>
<name>A0ABU5J3Y0_9BACI</name>
<evidence type="ECO:0000256" key="3">
    <source>
        <dbReference type="ARBA" id="ARBA00023163"/>
    </source>
</evidence>
<gene>
    <name evidence="5" type="ORF">SM124_20190</name>
</gene>
<evidence type="ECO:0000313" key="6">
    <source>
        <dbReference type="Proteomes" id="UP001290455"/>
    </source>
</evidence>
<dbReference type="PRINTS" id="PR00032">
    <property type="entry name" value="HTHARAC"/>
</dbReference>
<dbReference type="Proteomes" id="UP001290455">
    <property type="component" value="Unassembled WGS sequence"/>
</dbReference>
<dbReference type="SUPFAM" id="SSF46689">
    <property type="entry name" value="Homeodomain-like"/>
    <property type="match status" value="2"/>
</dbReference>
<evidence type="ECO:0000256" key="1">
    <source>
        <dbReference type="ARBA" id="ARBA00023015"/>
    </source>
</evidence>
<dbReference type="Gene3D" id="1.10.10.60">
    <property type="entry name" value="Homeodomain-like"/>
    <property type="match status" value="2"/>
</dbReference>
<comment type="caution">
    <text evidence="5">The sequence shown here is derived from an EMBL/GenBank/DDBJ whole genome shotgun (WGS) entry which is preliminary data.</text>
</comment>
<keyword evidence="6" id="KW-1185">Reference proteome</keyword>
<dbReference type="SMART" id="SM00342">
    <property type="entry name" value="HTH_ARAC"/>
    <property type="match status" value="1"/>
</dbReference>
<keyword evidence="3" id="KW-0804">Transcription</keyword>
<dbReference type="InterPro" id="IPR018062">
    <property type="entry name" value="HTH_AraC-typ_CS"/>
</dbReference>
<proteinExistence type="predicted"/>
<dbReference type="RefSeq" id="WP_322448338.1">
    <property type="nucleotide sequence ID" value="NZ_JAXOFX010000019.1"/>
</dbReference>